<dbReference type="InterPro" id="IPR044669">
    <property type="entry name" value="YneE/VCCN1/2-like"/>
</dbReference>
<evidence type="ECO:0000256" key="3">
    <source>
        <dbReference type="ARBA" id="ARBA00022475"/>
    </source>
</evidence>
<feature type="compositionally biased region" description="Basic and acidic residues" evidence="8">
    <location>
        <begin position="353"/>
        <end position="381"/>
    </location>
</feature>
<reference evidence="10" key="1">
    <citation type="submission" date="2021-02" db="EMBL/GenBank/DDBJ databases">
        <authorList>
            <person name="Dougan E. K."/>
            <person name="Rhodes N."/>
            <person name="Thang M."/>
            <person name="Chan C."/>
        </authorList>
    </citation>
    <scope>NUCLEOTIDE SEQUENCE</scope>
</reference>
<feature type="transmembrane region" description="Helical" evidence="9">
    <location>
        <begin position="97"/>
        <end position="114"/>
    </location>
</feature>
<dbReference type="GO" id="GO:0005254">
    <property type="term" value="F:chloride channel activity"/>
    <property type="evidence" value="ECO:0007669"/>
    <property type="project" value="InterPro"/>
</dbReference>
<evidence type="ECO:0000256" key="2">
    <source>
        <dbReference type="ARBA" id="ARBA00022448"/>
    </source>
</evidence>
<evidence type="ECO:0000256" key="5">
    <source>
        <dbReference type="ARBA" id="ARBA00022989"/>
    </source>
</evidence>
<feature type="transmembrane region" description="Helical" evidence="9">
    <location>
        <begin position="120"/>
        <end position="138"/>
    </location>
</feature>
<dbReference type="EMBL" id="CAJNDS010000297">
    <property type="protein sequence ID" value="CAE7040510.1"/>
    <property type="molecule type" value="Genomic_DNA"/>
</dbReference>
<dbReference type="Pfam" id="PF25539">
    <property type="entry name" value="Bestrophin_2"/>
    <property type="match status" value="1"/>
</dbReference>
<evidence type="ECO:0000256" key="1">
    <source>
        <dbReference type="ARBA" id="ARBA00004651"/>
    </source>
</evidence>
<keyword evidence="4 9" id="KW-0812">Transmembrane</keyword>
<dbReference type="AlphaFoldDB" id="A0A812ILF5"/>
<comment type="subcellular location">
    <subcellularLocation>
        <location evidence="1">Cell membrane</location>
        <topology evidence="1">Multi-pass membrane protein</topology>
    </subcellularLocation>
</comment>
<evidence type="ECO:0000256" key="8">
    <source>
        <dbReference type="SAM" id="MobiDB-lite"/>
    </source>
</evidence>
<evidence type="ECO:0000256" key="6">
    <source>
        <dbReference type="ARBA" id="ARBA00023065"/>
    </source>
</evidence>
<proteinExistence type="predicted"/>
<keyword evidence="2" id="KW-0813">Transport</keyword>
<dbReference type="PANTHER" id="PTHR33281">
    <property type="entry name" value="UPF0187 PROTEIN YNEE"/>
    <property type="match status" value="1"/>
</dbReference>
<evidence type="ECO:0000256" key="7">
    <source>
        <dbReference type="ARBA" id="ARBA00023136"/>
    </source>
</evidence>
<keyword evidence="6" id="KW-0406">Ion transport</keyword>
<dbReference type="GO" id="GO:0005886">
    <property type="term" value="C:plasma membrane"/>
    <property type="evidence" value="ECO:0007669"/>
    <property type="project" value="UniProtKB-SubCell"/>
</dbReference>
<comment type="caution">
    <text evidence="10">The sequence shown here is derived from an EMBL/GenBank/DDBJ whole genome shotgun (WGS) entry which is preliminary data.</text>
</comment>
<accession>A0A812ILF5</accession>
<evidence type="ECO:0000256" key="9">
    <source>
        <dbReference type="SAM" id="Phobius"/>
    </source>
</evidence>
<keyword evidence="11" id="KW-1185">Reference proteome</keyword>
<evidence type="ECO:0000313" key="10">
    <source>
        <dbReference type="EMBL" id="CAE7040510.1"/>
    </source>
</evidence>
<name>A0A812ILF5_9DINO</name>
<feature type="region of interest" description="Disordered" evidence="8">
    <location>
        <begin position="352"/>
        <end position="406"/>
    </location>
</feature>
<keyword evidence="7 9" id="KW-0472">Membrane</keyword>
<dbReference type="PANTHER" id="PTHR33281:SF19">
    <property type="entry name" value="VOLTAGE-DEPENDENT ANION CHANNEL-FORMING PROTEIN YNEE"/>
    <property type="match status" value="1"/>
</dbReference>
<evidence type="ECO:0000256" key="4">
    <source>
        <dbReference type="ARBA" id="ARBA00022692"/>
    </source>
</evidence>
<sequence length="406" mass="44755">MAPFCPKGAHIAAAGEDALQVAELQEMGGYVDVLPLGPVPILLARVVYKRSVYRRSVAAAESDGTLGVAERYSSEDWYEHLQNFPMSEILKRVKSHLAFNAVFAMLIFVVNFFTDSVRPPPLALLSACSTALGLLLVFRTNAAYERWCAGYRCVRETKSHLQQLRRLARLWMTEEDQEWMDGQLATFPAYLGTFLGGGVGARGKSWALLSEMERDPREILVTFGEGLYKCLAKDASPAALYTEDRMQGHITAALASIEEMAQIVTVPVAREYSRHASRFLTVYLLILPFALVELGSFMPVAVLVIAWALIAIEEIGHTLEDPFNSPTQPLNVQAYLEQPLGYEPLMQAQRPFEVLEPKEPEKQDEPEPAKHTKPAEEDKGADGSGGEAAEADSSKEADPNEDAPAP</sequence>
<keyword evidence="3" id="KW-1003">Cell membrane</keyword>
<protein>
    <submittedName>
        <fullName evidence="10">Uncharacterized protein</fullName>
    </submittedName>
</protein>
<evidence type="ECO:0000313" key="11">
    <source>
        <dbReference type="Proteomes" id="UP000604046"/>
    </source>
</evidence>
<gene>
    <name evidence="10" type="ORF">SNAT2548_LOCUS4795</name>
</gene>
<keyword evidence="5 9" id="KW-1133">Transmembrane helix</keyword>
<dbReference type="Proteomes" id="UP000604046">
    <property type="component" value="Unassembled WGS sequence"/>
</dbReference>
<organism evidence="10 11">
    <name type="scientific">Symbiodinium natans</name>
    <dbReference type="NCBI Taxonomy" id="878477"/>
    <lineage>
        <taxon>Eukaryota</taxon>
        <taxon>Sar</taxon>
        <taxon>Alveolata</taxon>
        <taxon>Dinophyceae</taxon>
        <taxon>Suessiales</taxon>
        <taxon>Symbiodiniaceae</taxon>
        <taxon>Symbiodinium</taxon>
    </lineage>
</organism>
<feature type="transmembrane region" description="Helical" evidence="9">
    <location>
        <begin position="280"/>
        <end position="310"/>
    </location>
</feature>
<dbReference type="OrthoDB" id="1368at2759"/>